<dbReference type="InterPro" id="IPR036770">
    <property type="entry name" value="Ankyrin_rpt-contain_sf"/>
</dbReference>
<dbReference type="PANTHER" id="PTHR46680:SF3">
    <property type="entry name" value="NF-KAPPA-B INHIBITOR CACTUS"/>
    <property type="match status" value="1"/>
</dbReference>
<evidence type="ECO:0000313" key="4">
    <source>
        <dbReference type="EMBL" id="KAL2056149.1"/>
    </source>
</evidence>
<evidence type="ECO:0000313" key="5">
    <source>
        <dbReference type="Proteomes" id="UP001590951"/>
    </source>
</evidence>
<dbReference type="InterPro" id="IPR002110">
    <property type="entry name" value="Ankyrin_rpt"/>
</dbReference>
<dbReference type="SUPFAM" id="SSF48403">
    <property type="entry name" value="Ankyrin repeat"/>
    <property type="match status" value="1"/>
</dbReference>
<dbReference type="InterPro" id="IPR051070">
    <property type="entry name" value="NF-kappa-B_inhibitor"/>
</dbReference>
<dbReference type="Pfam" id="PF12796">
    <property type="entry name" value="Ank_2"/>
    <property type="match status" value="1"/>
</dbReference>
<organism evidence="4 5">
    <name type="scientific">Lepraria finkii</name>
    <dbReference type="NCBI Taxonomy" id="1340010"/>
    <lineage>
        <taxon>Eukaryota</taxon>
        <taxon>Fungi</taxon>
        <taxon>Dikarya</taxon>
        <taxon>Ascomycota</taxon>
        <taxon>Pezizomycotina</taxon>
        <taxon>Lecanoromycetes</taxon>
        <taxon>OSLEUM clade</taxon>
        <taxon>Lecanoromycetidae</taxon>
        <taxon>Lecanorales</taxon>
        <taxon>Lecanorineae</taxon>
        <taxon>Stereocaulaceae</taxon>
        <taxon>Lepraria</taxon>
    </lineage>
</organism>
<name>A0ABR4BH66_9LECA</name>
<keyword evidence="5" id="KW-1185">Reference proteome</keyword>
<evidence type="ECO:0000256" key="3">
    <source>
        <dbReference type="PROSITE-ProRule" id="PRU00023"/>
    </source>
</evidence>
<dbReference type="PROSITE" id="PS50297">
    <property type="entry name" value="ANK_REP_REGION"/>
    <property type="match status" value="1"/>
</dbReference>
<feature type="repeat" description="ANK" evidence="3">
    <location>
        <begin position="58"/>
        <end position="90"/>
    </location>
</feature>
<protein>
    <recommendedName>
        <fullName evidence="6">Ankyrin</fullName>
    </recommendedName>
</protein>
<gene>
    <name evidence="4" type="ORF">ABVK25_003792</name>
</gene>
<keyword evidence="2 3" id="KW-0040">ANK repeat</keyword>
<dbReference type="SMART" id="SM00248">
    <property type="entry name" value="ANK"/>
    <property type="match status" value="2"/>
</dbReference>
<proteinExistence type="predicted"/>
<sequence length="292" mass="33069">MKSRHALIELLLGLGLHVERPDDSYWTLLGTVCEAGYVRFAEILLRHEANIHKPMKHTNMTPLHLAAAKRKPQIIRRLIDLGADVSSRDVYGNSSLGYAWTHPASFVAIGYPRTQYNSLDPSSRSPILWNTVRDGLERLISIATPISVEIGIDRLLTLAVTATSFLYMRDEAHDQAIKHLFMELTFGAESADLQLDLDCDLCSVSLNRFDLYLYRECYEKGLCTKCHENNKIGGETPNSAPDGVKELEQLEKAIQQPLKEAILSIIDKIPLRFVFFIFSFFTTVQTWADTKR</sequence>
<dbReference type="Proteomes" id="UP001590951">
    <property type="component" value="Unassembled WGS sequence"/>
</dbReference>
<dbReference type="Gene3D" id="1.25.40.20">
    <property type="entry name" value="Ankyrin repeat-containing domain"/>
    <property type="match status" value="1"/>
</dbReference>
<accession>A0ABR4BH66</accession>
<reference evidence="4 5" key="1">
    <citation type="submission" date="2024-09" db="EMBL/GenBank/DDBJ databases">
        <title>Rethinking Asexuality: The Enigmatic Case of Functional Sexual Genes in Lepraria (Stereocaulaceae).</title>
        <authorList>
            <person name="Doellman M."/>
            <person name="Sun Y."/>
            <person name="Barcenas-Pena A."/>
            <person name="Lumbsch H.T."/>
            <person name="Grewe F."/>
        </authorList>
    </citation>
    <scope>NUCLEOTIDE SEQUENCE [LARGE SCALE GENOMIC DNA]</scope>
    <source>
        <strain evidence="4 5">Grewe 0041</strain>
    </source>
</reference>
<dbReference type="EMBL" id="JBHFEH010000009">
    <property type="protein sequence ID" value="KAL2056149.1"/>
    <property type="molecule type" value="Genomic_DNA"/>
</dbReference>
<evidence type="ECO:0008006" key="6">
    <source>
        <dbReference type="Google" id="ProtNLM"/>
    </source>
</evidence>
<evidence type="ECO:0000256" key="2">
    <source>
        <dbReference type="ARBA" id="ARBA00023043"/>
    </source>
</evidence>
<comment type="caution">
    <text evidence="4">The sequence shown here is derived from an EMBL/GenBank/DDBJ whole genome shotgun (WGS) entry which is preliminary data.</text>
</comment>
<keyword evidence="1" id="KW-0677">Repeat</keyword>
<evidence type="ECO:0000256" key="1">
    <source>
        <dbReference type="ARBA" id="ARBA00022737"/>
    </source>
</evidence>
<dbReference type="PROSITE" id="PS50088">
    <property type="entry name" value="ANK_REPEAT"/>
    <property type="match status" value="1"/>
</dbReference>
<dbReference type="PANTHER" id="PTHR46680">
    <property type="entry name" value="NF-KAPPA-B INHIBITOR ALPHA"/>
    <property type="match status" value="1"/>
</dbReference>